<organism evidence="1 2">
    <name type="scientific">Candidatus Iainarchaeum sp</name>
    <dbReference type="NCBI Taxonomy" id="3101447"/>
    <lineage>
        <taxon>Archaea</taxon>
        <taxon>Candidatus Iainarchaeota</taxon>
        <taxon>Candidatus Iainarchaeia</taxon>
        <taxon>Candidatus Iainarchaeales</taxon>
        <taxon>Candidatus Iainarchaeaceae</taxon>
        <taxon>Candidatus Iainarchaeum</taxon>
    </lineage>
</organism>
<dbReference type="AlphaFoldDB" id="A0A7J4IRE7"/>
<gene>
    <name evidence="1" type="ORF">HA237_01790</name>
</gene>
<accession>A0A7J4IRE7</accession>
<evidence type="ECO:0008006" key="3">
    <source>
        <dbReference type="Google" id="ProtNLM"/>
    </source>
</evidence>
<proteinExistence type="predicted"/>
<name>A0A7J4IRE7_9ARCH</name>
<dbReference type="Proteomes" id="UP000577419">
    <property type="component" value="Unassembled WGS sequence"/>
</dbReference>
<evidence type="ECO:0000313" key="1">
    <source>
        <dbReference type="EMBL" id="HIH08081.1"/>
    </source>
</evidence>
<reference evidence="2" key="1">
    <citation type="journal article" date="2020" name="bioRxiv">
        <title>A rank-normalized archaeal taxonomy based on genome phylogeny resolves widespread incomplete and uneven classifications.</title>
        <authorList>
            <person name="Rinke C."/>
            <person name="Chuvochina M."/>
            <person name="Mussig A.J."/>
            <person name="Chaumeil P.-A."/>
            <person name="Waite D.W."/>
            <person name="Whitman W.B."/>
            <person name="Parks D.H."/>
            <person name="Hugenholtz P."/>
        </authorList>
    </citation>
    <scope>NUCLEOTIDE SEQUENCE [LARGE SCALE GENOMIC DNA]</scope>
</reference>
<dbReference type="EMBL" id="DUFG01000012">
    <property type="protein sequence ID" value="HIH08081.1"/>
    <property type="molecule type" value="Genomic_DNA"/>
</dbReference>
<evidence type="ECO:0000313" key="2">
    <source>
        <dbReference type="Proteomes" id="UP000577419"/>
    </source>
</evidence>
<comment type="caution">
    <text evidence="1">The sequence shown here is derived from an EMBL/GenBank/DDBJ whole genome shotgun (WGS) entry which is preliminary data.</text>
</comment>
<sequence length="392" mass="44284">MASRKLSRSTLPQRVKRFGNLGLEASYRSFKEKRPRALTSFERFEKAAKLLAETDLTSRKISKELRMNSSLVADIAAHTRARTKAEIEQIRRDNAGPKLERVGLNSVVEETRNLLRGTRLSQAQIAAKVGIDRHTVSGIRNEYRDRGRGKATKLRNLAISSSNAKTSAETVLGLLKEKTKINGKLDYSYSIKQIAELTNSMEKRVSGLCKMYSKRTDEDNQRVGRREAAKAISRKKRSPALNTVLELLDKTLLGSREIHRRMRDFDTKTGYERSGKSYVGLLMAAKKLARVTYLPRNTKDRARLAKEAFLRKAFQFQSGNGNSTMKDVIARGNVGFPTQLPLSVYAEWLFEGNGKGQFDLFEVRDFLGLKNTPQVNQDLLRIKRGVAAKRNS</sequence>
<protein>
    <recommendedName>
        <fullName evidence="3">Helix-turn-helix domain-containing protein</fullName>
    </recommendedName>
</protein>